<evidence type="ECO:0000313" key="1">
    <source>
        <dbReference type="EMBL" id="UXH45337.1"/>
    </source>
</evidence>
<keyword evidence="2" id="KW-1185">Reference proteome</keyword>
<dbReference type="EMBL" id="CP104558">
    <property type="protein sequence ID" value="UXH45337.1"/>
    <property type="molecule type" value="Genomic_DNA"/>
</dbReference>
<proteinExistence type="predicted"/>
<reference evidence="1" key="1">
    <citation type="submission" date="2022-09" db="EMBL/GenBank/DDBJ databases">
        <title>Complete genome sequence of Rossellomorea vietnamensis strain RL-WG62, a newly isolated PGPR with the potential for plant salinity stress alleviation.</title>
        <authorList>
            <person name="Ren L."/>
            <person name="Wang G."/>
            <person name="Hu H."/>
        </authorList>
    </citation>
    <scope>NUCLEOTIDE SEQUENCE</scope>
    <source>
        <strain evidence="1">RL-WG62</strain>
    </source>
</reference>
<name>A0ACD4CA20_9BACI</name>
<dbReference type="Proteomes" id="UP001064027">
    <property type="component" value="Chromosome"/>
</dbReference>
<sequence>MSEEEYNWQPDTDVPGVMNDLHMISEELESLYHHYSTRIKNVSEELSRERSKHKVYQLEIAENHHTIQMLTEQIEYLLQEVEVRHELYIRLQQDVKTETMTGEARGNNQLTYREEFIKEINSEDNQWEVTDHLLPTSIPEIRVIYESIQSDMKIILEQLKNKAITLLIETNEYFVSEKKKSIEVEMYHTAFGIQLKWLQLQRRKYMARNKERWYTEMWNFFWGKEEGNNHPEILKKLDLIEEQLLSYSVKFNEVKESLEKNTEREEMTQRYIHKMGALQEEIKKIEGLYEDELHSLKNQLEEFKQREKDLERQISLLNEKYTGEQKEKSQREVELEQELNRLRKDLHSQSNKKNELYNKMKQQKKQAPQVNPQFDEYGHIPMASEAKRTMFNPNKYMR</sequence>
<accession>A0ACD4CA20</accession>
<organism evidence="1 2">
    <name type="scientific">Rossellomorea vietnamensis</name>
    <dbReference type="NCBI Taxonomy" id="218284"/>
    <lineage>
        <taxon>Bacteria</taxon>
        <taxon>Bacillati</taxon>
        <taxon>Bacillota</taxon>
        <taxon>Bacilli</taxon>
        <taxon>Bacillales</taxon>
        <taxon>Bacillaceae</taxon>
        <taxon>Rossellomorea</taxon>
    </lineage>
</organism>
<protein>
    <submittedName>
        <fullName evidence="1">Uncharacterized protein</fullName>
    </submittedName>
</protein>
<evidence type="ECO:0000313" key="2">
    <source>
        <dbReference type="Proteomes" id="UP001064027"/>
    </source>
</evidence>
<gene>
    <name evidence="1" type="ORF">N5C46_04530</name>
</gene>